<accession>A0A0J8BE94</accession>
<protein>
    <submittedName>
        <fullName evidence="1">Uncharacterized protein</fullName>
    </submittedName>
</protein>
<reference evidence="1 2" key="1">
    <citation type="journal article" date="2014" name="Nature">
        <title>The genome of the recently domesticated crop plant sugar beet (Beta vulgaris).</title>
        <authorList>
            <person name="Dohm J.C."/>
            <person name="Minoche A.E."/>
            <person name="Holtgrawe D."/>
            <person name="Capella-Gutierrez S."/>
            <person name="Zakrzewski F."/>
            <person name="Tafer H."/>
            <person name="Rupp O."/>
            <person name="Sorensen T.R."/>
            <person name="Stracke R."/>
            <person name="Reinhardt R."/>
            <person name="Goesmann A."/>
            <person name="Kraft T."/>
            <person name="Schulz B."/>
            <person name="Stadler P.F."/>
            <person name="Schmidt T."/>
            <person name="Gabaldon T."/>
            <person name="Lehrach H."/>
            <person name="Weisshaar B."/>
            <person name="Himmelbauer H."/>
        </authorList>
    </citation>
    <scope>NUCLEOTIDE SEQUENCE [LARGE SCALE GENOMIC DNA]</scope>
    <source>
        <tissue evidence="1">Taproot</tissue>
    </source>
</reference>
<evidence type="ECO:0000313" key="1">
    <source>
        <dbReference type="EMBL" id="KMS99674.1"/>
    </source>
</evidence>
<dbReference type="Proteomes" id="UP000035740">
    <property type="component" value="Unassembled WGS sequence"/>
</dbReference>
<dbReference type="Gramene" id="KMS99674">
    <property type="protein sequence ID" value="KMS99674"/>
    <property type="gene ID" value="BVRB_1g021700"/>
</dbReference>
<name>A0A0J8BE94_BETVV</name>
<organism evidence="1 2">
    <name type="scientific">Beta vulgaris subsp. vulgaris</name>
    <name type="common">Beet</name>
    <dbReference type="NCBI Taxonomy" id="3555"/>
    <lineage>
        <taxon>Eukaryota</taxon>
        <taxon>Viridiplantae</taxon>
        <taxon>Streptophyta</taxon>
        <taxon>Embryophyta</taxon>
        <taxon>Tracheophyta</taxon>
        <taxon>Spermatophyta</taxon>
        <taxon>Magnoliopsida</taxon>
        <taxon>eudicotyledons</taxon>
        <taxon>Gunneridae</taxon>
        <taxon>Pentapetalae</taxon>
        <taxon>Caryophyllales</taxon>
        <taxon>Chenopodiaceae</taxon>
        <taxon>Betoideae</taxon>
        <taxon>Beta</taxon>
    </lineage>
</organism>
<keyword evidence="2" id="KW-1185">Reference proteome</keyword>
<proteinExistence type="predicted"/>
<gene>
    <name evidence="1" type="ORF">BVRB_1g021700</name>
</gene>
<dbReference type="EMBL" id="KQ090207">
    <property type="protein sequence ID" value="KMS99674.1"/>
    <property type="molecule type" value="Genomic_DNA"/>
</dbReference>
<dbReference type="AlphaFoldDB" id="A0A0J8BE94"/>
<sequence>MVLPPLCSSLWPSSYSTFLSLWKKRHDKKTCEPWPTVVPTETSALPSLVWW</sequence>
<evidence type="ECO:0000313" key="2">
    <source>
        <dbReference type="Proteomes" id="UP000035740"/>
    </source>
</evidence>